<evidence type="ECO:0000313" key="1">
    <source>
        <dbReference type="EMBL" id="GAI78812.1"/>
    </source>
</evidence>
<organism evidence="1">
    <name type="scientific">marine sediment metagenome</name>
    <dbReference type="NCBI Taxonomy" id="412755"/>
    <lineage>
        <taxon>unclassified sequences</taxon>
        <taxon>metagenomes</taxon>
        <taxon>ecological metagenomes</taxon>
    </lineage>
</organism>
<protein>
    <submittedName>
        <fullName evidence="1">Uncharacterized protein</fullName>
    </submittedName>
</protein>
<name>X1RDI9_9ZZZZ</name>
<proteinExistence type="predicted"/>
<feature type="non-terminal residue" evidence="1">
    <location>
        <position position="1"/>
    </location>
</feature>
<dbReference type="EMBL" id="BARW01009305">
    <property type="protein sequence ID" value="GAI78812.1"/>
    <property type="molecule type" value="Genomic_DNA"/>
</dbReference>
<sequence length="45" mass="5358">HWNFRLKEEKCICKLKQEKKPVIMMSGLIIGDILKNNSRGHYEKT</sequence>
<reference evidence="1" key="1">
    <citation type="journal article" date="2014" name="Front. Microbiol.">
        <title>High frequency of phylogenetically diverse reductive dehalogenase-homologous genes in deep subseafloor sedimentary metagenomes.</title>
        <authorList>
            <person name="Kawai M."/>
            <person name="Futagami T."/>
            <person name="Toyoda A."/>
            <person name="Takaki Y."/>
            <person name="Nishi S."/>
            <person name="Hori S."/>
            <person name="Arai W."/>
            <person name="Tsubouchi T."/>
            <person name="Morono Y."/>
            <person name="Uchiyama I."/>
            <person name="Ito T."/>
            <person name="Fujiyama A."/>
            <person name="Inagaki F."/>
            <person name="Takami H."/>
        </authorList>
    </citation>
    <scope>NUCLEOTIDE SEQUENCE</scope>
    <source>
        <strain evidence="1">Expedition CK06-06</strain>
    </source>
</reference>
<dbReference type="AlphaFoldDB" id="X1RDI9"/>
<gene>
    <name evidence="1" type="ORF">S12H4_18765</name>
</gene>
<accession>X1RDI9</accession>
<comment type="caution">
    <text evidence="1">The sequence shown here is derived from an EMBL/GenBank/DDBJ whole genome shotgun (WGS) entry which is preliminary data.</text>
</comment>